<dbReference type="PROSITE" id="PS50005">
    <property type="entry name" value="TPR"/>
    <property type="match status" value="1"/>
</dbReference>
<dbReference type="Gene3D" id="3.30.565.10">
    <property type="entry name" value="Histidine kinase-like ATPase, C-terminal domain"/>
    <property type="match status" value="1"/>
</dbReference>
<dbReference type="RefSeq" id="WP_379934472.1">
    <property type="nucleotide sequence ID" value="NZ_JBHTHY010000007.1"/>
</dbReference>
<dbReference type="EC" id="2.7.13.3" evidence="2"/>
<keyword evidence="5" id="KW-0547">Nucleotide-binding</keyword>
<keyword evidence="8" id="KW-0802">TPR repeat</keyword>
<organism evidence="11 12">
    <name type="scientific">Maribacter chungangensis</name>
    <dbReference type="NCBI Taxonomy" id="1069117"/>
    <lineage>
        <taxon>Bacteria</taxon>
        <taxon>Pseudomonadati</taxon>
        <taxon>Bacteroidota</taxon>
        <taxon>Flavobacteriia</taxon>
        <taxon>Flavobacteriales</taxon>
        <taxon>Flavobacteriaceae</taxon>
        <taxon>Maribacter</taxon>
    </lineage>
</organism>
<accession>A0ABW3B3S4</accession>
<feature type="transmembrane region" description="Helical" evidence="9">
    <location>
        <begin position="469"/>
        <end position="486"/>
    </location>
</feature>
<evidence type="ECO:0000256" key="8">
    <source>
        <dbReference type="PROSITE-ProRule" id="PRU00339"/>
    </source>
</evidence>
<dbReference type="Proteomes" id="UP001597012">
    <property type="component" value="Unassembled WGS sequence"/>
</dbReference>
<evidence type="ECO:0000256" key="5">
    <source>
        <dbReference type="ARBA" id="ARBA00022741"/>
    </source>
</evidence>
<keyword evidence="9" id="KW-1133">Transmembrane helix</keyword>
<evidence type="ECO:0000256" key="4">
    <source>
        <dbReference type="ARBA" id="ARBA00022679"/>
    </source>
</evidence>
<dbReference type="PANTHER" id="PTHR41523">
    <property type="entry name" value="TWO-COMPONENT SYSTEM SENSOR PROTEIN"/>
    <property type="match status" value="1"/>
</dbReference>
<dbReference type="InterPro" id="IPR003594">
    <property type="entry name" value="HATPase_dom"/>
</dbReference>
<dbReference type="Pfam" id="PF07568">
    <property type="entry name" value="HisKA_2"/>
    <property type="match status" value="1"/>
</dbReference>
<dbReference type="PROSITE" id="PS50109">
    <property type="entry name" value="HIS_KIN"/>
    <property type="match status" value="1"/>
</dbReference>
<dbReference type="InterPro" id="IPR005467">
    <property type="entry name" value="His_kinase_dom"/>
</dbReference>
<dbReference type="PANTHER" id="PTHR41523:SF8">
    <property type="entry name" value="ETHYLENE RESPONSE SENSOR PROTEIN"/>
    <property type="match status" value="1"/>
</dbReference>
<evidence type="ECO:0000259" key="10">
    <source>
        <dbReference type="PROSITE" id="PS50109"/>
    </source>
</evidence>
<feature type="domain" description="Histidine kinase" evidence="10">
    <location>
        <begin position="526"/>
        <end position="722"/>
    </location>
</feature>
<dbReference type="GO" id="GO:0016301">
    <property type="term" value="F:kinase activity"/>
    <property type="evidence" value="ECO:0007669"/>
    <property type="project" value="UniProtKB-KW"/>
</dbReference>
<dbReference type="Gene3D" id="3.30.450.20">
    <property type="entry name" value="PAS domain"/>
    <property type="match status" value="1"/>
</dbReference>
<comment type="catalytic activity">
    <reaction evidence="1">
        <text>ATP + protein L-histidine = ADP + protein N-phospho-L-histidine.</text>
        <dbReference type="EC" id="2.7.13.3"/>
    </reaction>
</comment>
<dbReference type="SUPFAM" id="SSF55874">
    <property type="entry name" value="ATPase domain of HSP90 chaperone/DNA topoisomerase II/histidine kinase"/>
    <property type="match status" value="1"/>
</dbReference>
<comment type="caution">
    <text evidence="11">The sequence shown here is derived from an EMBL/GenBank/DDBJ whole genome shotgun (WGS) entry which is preliminary data.</text>
</comment>
<dbReference type="EMBL" id="JBHTHY010000007">
    <property type="protein sequence ID" value="MFD0797958.1"/>
    <property type="molecule type" value="Genomic_DNA"/>
</dbReference>
<dbReference type="InterPro" id="IPR019734">
    <property type="entry name" value="TPR_rpt"/>
</dbReference>
<proteinExistence type="predicted"/>
<reference evidence="12" key="1">
    <citation type="journal article" date="2019" name="Int. J. Syst. Evol. Microbiol.">
        <title>The Global Catalogue of Microorganisms (GCM) 10K type strain sequencing project: providing services to taxonomists for standard genome sequencing and annotation.</title>
        <authorList>
            <consortium name="The Broad Institute Genomics Platform"/>
            <consortium name="The Broad Institute Genome Sequencing Center for Infectious Disease"/>
            <person name="Wu L."/>
            <person name="Ma J."/>
        </authorList>
    </citation>
    <scope>NUCLEOTIDE SEQUENCE [LARGE SCALE GENOMIC DNA]</scope>
    <source>
        <strain evidence="12">CCUG 61948</strain>
    </source>
</reference>
<protein>
    <recommendedName>
        <fullName evidence="2">histidine kinase</fullName>
        <ecNumber evidence="2">2.7.13.3</ecNumber>
    </recommendedName>
</protein>
<evidence type="ECO:0000256" key="7">
    <source>
        <dbReference type="ARBA" id="ARBA00022840"/>
    </source>
</evidence>
<keyword evidence="3" id="KW-0597">Phosphoprotein</keyword>
<sequence>MNISTSIAALFCARAFAKWNRKKLGAKTSDAIIKTSDAVMSSESVEIAMLKPNAVVHIGCHGQLKEVLKLNAMKFILKIGLGFICSLAFYTTAQTPGTTASNLVIKSAKNYQNKALFFREIPQFNRDSTVFYFDKATAVLENSKPVQHQLLAEIYNDIIDRENRSHPFVAVDSLAAKGMGHYNRIPKKNQDILLKYELLRRWSAIKVEKGDLKEAIALFSQALALIQDDNRPAVRAKFLNDKAYFLERYDNTDEKKNAHHYLDESIAIYKKQDPVKYAPEIFRNNQLMLLKYDGLNEDSLQYYLTVLKQDLPQTKNPFKYGWMYSVEGSILIERKKNSEAKQVLLEGKAFLENYKMTNVDSYASIVTSLGELLLEEGKYEDAIELFIKIRRISEENNFKYSGIETLYFISKTYEKQGDYSKALEFYKQYEAENLLLETEKNARSLRENELKIHVMNRDKELSQNKQTQFILILFMFAAGVLLALLYRNYRLKQRNNQTLKVLNSELNAKNGLLDKKVAENELLLKEIHHRVKNNLEIVSSLLELQSSQIDDPSIQAAMLSSQNRVHSMGIIHQKLYQSDHLTSIEMRDYFVNLGENIRNSFDAEGKIKIDCEMPELVLDVDTAISVGLITNELLTNAFKYAFEGKKDGTIKVNLTRKGPNDGNLELRISDNGIGRIIDKNSKGTGFGTMLIYLLTKQLNGSISYQIENGTKVSLVFTKPNTP</sequence>
<dbReference type="Gene3D" id="1.25.40.10">
    <property type="entry name" value="Tetratricopeptide repeat domain"/>
    <property type="match status" value="1"/>
</dbReference>
<keyword evidence="9" id="KW-0812">Transmembrane</keyword>
<dbReference type="SMART" id="SM00028">
    <property type="entry name" value="TPR"/>
    <property type="match status" value="3"/>
</dbReference>
<feature type="repeat" description="TPR" evidence="8">
    <location>
        <begin position="363"/>
        <end position="396"/>
    </location>
</feature>
<keyword evidence="4" id="KW-0808">Transferase</keyword>
<keyword evidence="6 11" id="KW-0418">Kinase</keyword>
<dbReference type="Pfam" id="PF13424">
    <property type="entry name" value="TPR_12"/>
    <property type="match status" value="1"/>
</dbReference>
<dbReference type="InterPro" id="IPR036890">
    <property type="entry name" value="HATPase_C_sf"/>
</dbReference>
<evidence type="ECO:0000256" key="9">
    <source>
        <dbReference type="SAM" id="Phobius"/>
    </source>
</evidence>
<dbReference type="Pfam" id="PF02518">
    <property type="entry name" value="HATPase_c"/>
    <property type="match status" value="1"/>
</dbReference>
<keyword evidence="7" id="KW-0067">ATP-binding</keyword>
<evidence type="ECO:0000256" key="2">
    <source>
        <dbReference type="ARBA" id="ARBA00012438"/>
    </source>
</evidence>
<dbReference type="SMART" id="SM00387">
    <property type="entry name" value="HATPase_c"/>
    <property type="match status" value="1"/>
</dbReference>
<name>A0ABW3B3S4_9FLAO</name>
<evidence type="ECO:0000313" key="11">
    <source>
        <dbReference type="EMBL" id="MFD0797958.1"/>
    </source>
</evidence>
<keyword evidence="9" id="KW-0472">Membrane</keyword>
<dbReference type="SUPFAM" id="SSF48452">
    <property type="entry name" value="TPR-like"/>
    <property type="match status" value="1"/>
</dbReference>
<dbReference type="InterPro" id="IPR011495">
    <property type="entry name" value="Sig_transdc_His_kin_sub2_dim/P"/>
</dbReference>
<keyword evidence="12" id="KW-1185">Reference proteome</keyword>
<evidence type="ECO:0000313" key="12">
    <source>
        <dbReference type="Proteomes" id="UP001597012"/>
    </source>
</evidence>
<evidence type="ECO:0000256" key="6">
    <source>
        <dbReference type="ARBA" id="ARBA00022777"/>
    </source>
</evidence>
<evidence type="ECO:0000256" key="3">
    <source>
        <dbReference type="ARBA" id="ARBA00022553"/>
    </source>
</evidence>
<gene>
    <name evidence="11" type="ORF">ACFQZJ_10830</name>
</gene>
<dbReference type="InterPro" id="IPR011990">
    <property type="entry name" value="TPR-like_helical_dom_sf"/>
</dbReference>
<evidence type="ECO:0000256" key="1">
    <source>
        <dbReference type="ARBA" id="ARBA00000085"/>
    </source>
</evidence>